<protein>
    <submittedName>
        <fullName evidence="5">Sugar kinase</fullName>
    </submittedName>
</protein>
<dbReference type="GO" id="GO:0006974">
    <property type="term" value="P:DNA damage response"/>
    <property type="evidence" value="ECO:0007669"/>
    <property type="project" value="TreeGrafter"/>
</dbReference>
<dbReference type="RefSeq" id="WP_258732967.1">
    <property type="nucleotide sequence ID" value="NZ_JANTHZ010000004.1"/>
</dbReference>
<evidence type="ECO:0000256" key="1">
    <source>
        <dbReference type="ARBA" id="ARBA00010688"/>
    </source>
</evidence>
<dbReference type="Gene3D" id="3.40.1190.20">
    <property type="match status" value="1"/>
</dbReference>
<evidence type="ECO:0000313" key="6">
    <source>
        <dbReference type="Proteomes" id="UP001151088"/>
    </source>
</evidence>
<dbReference type="Proteomes" id="UP001151088">
    <property type="component" value="Unassembled WGS sequence"/>
</dbReference>
<dbReference type="PANTHER" id="PTHR43085">
    <property type="entry name" value="HEXOKINASE FAMILY MEMBER"/>
    <property type="match status" value="1"/>
</dbReference>
<proteinExistence type="inferred from homology"/>
<dbReference type="SUPFAM" id="SSF53613">
    <property type="entry name" value="Ribokinase-like"/>
    <property type="match status" value="1"/>
</dbReference>
<keyword evidence="3 5" id="KW-0418">Kinase</keyword>
<feature type="domain" description="Carbohydrate kinase PfkB" evidence="4">
    <location>
        <begin position="23"/>
        <end position="296"/>
    </location>
</feature>
<accession>A0A9X2PKX1</accession>
<gene>
    <name evidence="5" type="ORF">NVS89_11910</name>
</gene>
<organism evidence="5 6">
    <name type="scientific">Ancylobacter mangrovi</name>
    <dbReference type="NCBI Taxonomy" id="2972472"/>
    <lineage>
        <taxon>Bacteria</taxon>
        <taxon>Pseudomonadati</taxon>
        <taxon>Pseudomonadota</taxon>
        <taxon>Alphaproteobacteria</taxon>
        <taxon>Hyphomicrobiales</taxon>
        <taxon>Xanthobacteraceae</taxon>
        <taxon>Ancylobacter</taxon>
    </lineage>
</organism>
<dbReference type="AlphaFoldDB" id="A0A9X2PKX1"/>
<sequence>MSSRLFLSIGEAMVELSQQGGDLWRMGFAGDTLNTAWYARAFLGEAWRVAYFSRLGTDPFSERMAGFLEANGIGTGFIARDPKRNVGLYSIELHEGERSFAYWRGQSAARHLADDETALQAAIDAAGLVYFSGITLAILAPDRRAVLLDEVARARRAGTTTVFDPNLRPALWEDAATMRDWVTKAAATAAIALPSFDDEAAAFGDADLAACASRWCEAGAGEVVVKNGGGPIALLDGEAGSEVIDCARVAPVDSTGAGDSFNGGYLAARLQGLPPAEAARRAHALAARVIGRRGALMPMAELVALRG</sequence>
<dbReference type="InterPro" id="IPR011611">
    <property type="entry name" value="PfkB_dom"/>
</dbReference>
<dbReference type="CDD" id="cd01166">
    <property type="entry name" value="KdgK"/>
    <property type="match status" value="1"/>
</dbReference>
<dbReference type="InterPro" id="IPR002173">
    <property type="entry name" value="Carboh/pur_kinase_PfkB_CS"/>
</dbReference>
<comment type="similarity">
    <text evidence="1">Belongs to the carbohydrate kinase PfkB family.</text>
</comment>
<dbReference type="InterPro" id="IPR029056">
    <property type="entry name" value="Ribokinase-like"/>
</dbReference>
<dbReference type="InterPro" id="IPR050306">
    <property type="entry name" value="PfkB_Carbo_kinase"/>
</dbReference>
<dbReference type="PANTHER" id="PTHR43085:SF15">
    <property type="entry name" value="2-DEHYDRO-3-DEOXYGLUCONOKINASE"/>
    <property type="match status" value="1"/>
</dbReference>
<keyword evidence="2" id="KW-0808">Transferase</keyword>
<dbReference type="GO" id="GO:0019698">
    <property type="term" value="P:D-galacturonate catabolic process"/>
    <property type="evidence" value="ECO:0007669"/>
    <property type="project" value="TreeGrafter"/>
</dbReference>
<evidence type="ECO:0000256" key="3">
    <source>
        <dbReference type="ARBA" id="ARBA00022777"/>
    </source>
</evidence>
<comment type="caution">
    <text evidence="5">The sequence shown here is derived from an EMBL/GenBank/DDBJ whole genome shotgun (WGS) entry which is preliminary data.</text>
</comment>
<name>A0A9X2PKX1_9HYPH</name>
<evidence type="ECO:0000313" key="5">
    <source>
        <dbReference type="EMBL" id="MCS0495808.1"/>
    </source>
</evidence>
<reference evidence="5" key="1">
    <citation type="submission" date="2022-08" db="EMBL/GenBank/DDBJ databases">
        <authorList>
            <person name="Li F."/>
        </authorList>
    </citation>
    <scope>NUCLEOTIDE SEQUENCE</scope>
    <source>
        <strain evidence="5">MQZ15Z-1</strain>
    </source>
</reference>
<dbReference type="GO" id="GO:0042840">
    <property type="term" value="P:D-glucuronate catabolic process"/>
    <property type="evidence" value="ECO:0007669"/>
    <property type="project" value="TreeGrafter"/>
</dbReference>
<dbReference type="GO" id="GO:0005829">
    <property type="term" value="C:cytosol"/>
    <property type="evidence" value="ECO:0007669"/>
    <property type="project" value="TreeGrafter"/>
</dbReference>
<evidence type="ECO:0000256" key="2">
    <source>
        <dbReference type="ARBA" id="ARBA00022679"/>
    </source>
</evidence>
<keyword evidence="6" id="KW-1185">Reference proteome</keyword>
<evidence type="ECO:0000259" key="4">
    <source>
        <dbReference type="Pfam" id="PF00294"/>
    </source>
</evidence>
<dbReference type="Pfam" id="PF00294">
    <property type="entry name" value="PfkB"/>
    <property type="match status" value="1"/>
</dbReference>
<dbReference type="EMBL" id="JANTHZ010000004">
    <property type="protein sequence ID" value="MCS0495808.1"/>
    <property type="molecule type" value="Genomic_DNA"/>
</dbReference>
<dbReference type="GO" id="GO:0008673">
    <property type="term" value="F:2-dehydro-3-deoxygluconokinase activity"/>
    <property type="evidence" value="ECO:0007669"/>
    <property type="project" value="TreeGrafter"/>
</dbReference>
<dbReference type="PROSITE" id="PS00584">
    <property type="entry name" value="PFKB_KINASES_2"/>
    <property type="match status" value="1"/>
</dbReference>